<evidence type="ECO:0000256" key="3">
    <source>
        <dbReference type="RuleBase" id="RU000363"/>
    </source>
</evidence>
<accession>H0DZY6</accession>
<dbReference type="EMBL" id="AGUD01000003">
    <property type="protein sequence ID" value="EHN13090.1"/>
    <property type="molecule type" value="Genomic_DNA"/>
</dbReference>
<evidence type="ECO:0000313" key="6">
    <source>
        <dbReference type="Proteomes" id="UP000005143"/>
    </source>
</evidence>
<dbReference type="PRINTS" id="PR00080">
    <property type="entry name" value="SDRFAMILY"/>
</dbReference>
<dbReference type="PRINTS" id="PR00081">
    <property type="entry name" value="GDHRDH"/>
</dbReference>
<comment type="caution">
    <text evidence="5">The sequence shown here is derived from an EMBL/GenBank/DDBJ whole genome shotgun (WGS) entry which is preliminary data.</text>
</comment>
<evidence type="ECO:0000256" key="2">
    <source>
        <dbReference type="ARBA" id="ARBA00023002"/>
    </source>
</evidence>
<proteinExistence type="inferred from homology"/>
<protein>
    <submittedName>
        <fullName evidence="5">Short-chain dehydrogenase/reductase SDR</fullName>
    </submittedName>
</protein>
<dbReference type="SUPFAM" id="SSF51735">
    <property type="entry name" value="NAD(P)-binding Rossmann-fold domains"/>
    <property type="match status" value="1"/>
</dbReference>
<dbReference type="RefSeq" id="WP_007569692.1">
    <property type="nucleotide sequence ID" value="NZ_AGUD01000003.1"/>
</dbReference>
<dbReference type="GO" id="GO:0016491">
    <property type="term" value="F:oxidoreductase activity"/>
    <property type="evidence" value="ECO:0007669"/>
    <property type="project" value="UniProtKB-KW"/>
</dbReference>
<evidence type="ECO:0000256" key="1">
    <source>
        <dbReference type="ARBA" id="ARBA00006484"/>
    </source>
</evidence>
<keyword evidence="2" id="KW-0560">Oxidoreductase</keyword>
<dbReference type="AlphaFoldDB" id="H0DZY6"/>
<dbReference type="SMART" id="SM00822">
    <property type="entry name" value="PKS_KR"/>
    <property type="match status" value="1"/>
</dbReference>
<sequence length="275" mass="29512">MSSRITVSGRTAVITGAGSGIGRALAQRMAAHGSPVALVDWDEEGLEETAASISGPVLHHKLDVRDRQAQFAFAATVKEWAPAPIGMVVNNAGVTVSQSVAGAAVEDDEWVMDVNFWGVIHGIRAWLPILQEQGEGALVNVSSIFGLIGWPTQAAYCASKAAVRGFTESLRHELRGTNVRAIAVHPGGIATHIVDNARFHVDDQGNTDHSVLQQDFNKVARTSPEKAAKTIHDGVERGKDRILIGPDAALTSLLVRAAPVRYFDIIKRLEPLVRR</sequence>
<dbReference type="InterPro" id="IPR036291">
    <property type="entry name" value="NAD(P)-bd_dom_sf"/>
</dbReference>
<evidence type="ECO:0000313" key="5">
    <source>
        <dbReference type="EMBL" id="EHN13090.1"/>
    </source>
</evidence>
<reference evidence="5 6" key="1">
    <citation type="journal article" date="2013" name="Biodegradation">
        <title>Quantitative proteomic analysis of ibuprofen-degrading Patulibacter sp. strain I11.</title>
        <authorList>
            <person name="Almeida B."/>
            <person name="Kjeldal H."/>
            <person name="Lolas I."/>
            <person name="Knudsen A.D."/>
            <person name="Carvalho G."/>
            <person name="Nielsen K.L."/>
            <person name="Barreto Crespo M.T."/>
            <person name="Stensballe A."/>
            <person name="Nielsen J.L."/>
        </authorList>
    </citation>
    <scope>NUCLEOTIDE SEQUENCE [LARGE SCALE GENOMIC DNA]</scope>
    <source>
        <strain evidence="5 6">I11</strain>
    </source>
</reference>
<dbReference type="Proteomes" id="UP000005143">
    <property type="component" value="Unassembled WGS sequence"/>
</dbReference>
<dbReference type="CDD" id="cd05233">
    <property type="entry name" value="SDR_c"/>
    <property type="match status" value="1"/>
</dbReference>
<dbReference type="Gene3D" id="3.40.50.720">
    <property type="entry name" value="NAD(P)-binding Rossmann-like Domain"/>
    <property type="match status" value="1"/>
</dbReference>
<dbReference type="OrthoDB" id="4690547at2"/>
<feature type="domain" description="Ketoreductase" evidence="4">
    <location>
        <begin position="10"/>
        <end position="193"/>
    </location>
</feature>
<organism evidence="5 6">
    <name type="scientific">Patulibacter medicamentivorans</name>
    <dbReference type="NCBI Taxonomy" id="1097667"/>
    <lineage>
        <taxon>Bacteria</taxon>
        <taxon>Bacillati</taxon>
        <taxon>Actinomycetota</taxon>
        <taxon>Thermoleophilia</taxon>
        <taxon>Solirubrobacterales</taxon>
        <taxon>Patulibacteraceae</taxon>
        <taxon>Patulibacter</taxon>
    </lineage>
</organism>
<dbReference type="PANTHER" id="PTHR44196:SF1">
    <property type="entry name" value="DEHYDROGENASE_REDUCTASE SDR FAMILY MEMBER 7B"/>
    <property type="match status" value="1"/>
</dbReference>
<comment type="similarity">
    <text evidence="1 3">Belongs to the short-chain dehydrogenases/reductases (SDR) family.</text>
</comment>
<dbReference type="PANTHER" id="PTHR44196">
    <property type="entry name" value="DEHYDROGENASE/REDUCTASE SDR FAMILY MEMBER 7B"/>
    <property type="match status" value="1"/>
</dbReference>
<evidence type="ECO:0000259" key="4">
    <source>
        <dbReference type="SMART" id="SM00822"/>
    </source>
</evidence>
<keyword evidence="6" id="KW-1185">Reference proteome</keyword>
<dbReference type="InterPro" id="IPR002347">
    <property type="entry name" value="SDR_fam"/>
</dbReference>
<dbReference type="PROSITE" id="PS00061">
    <property type="entry name" value="ADH_SHORT"/>
    <property type="match status" value="1"/>
</dbReference>
<gene>
    <name evidence="5" type="ORF">PAI11_00910</name>
</gene>
<dbReference type="GO" id="GO:0016020">
    <property type="term" value="C:membrane"/>
    <property type="evidence" value="ECO:0007669"/>
    <property type="project" value="TreeGrafter"/>
</dbReference>
<dbReference type="InterPro" id="IPR020904">
    <property type="entry name" value="Sc_DH/Rdtase_CS"/>
</dbReference>
<dbReference type="InterPro" id="IPR057326">
    <property type="entry name" value="KR_dom"/>
</dbReference>
<dbReference type="Pfam" id="PF00106">
    <property type="entry name" value="adh_short"/>
    <property type="match status" value="1"/>
</dbReference>
<name>H0DZY6_9ACTN</name>